<dbReference type="InterPro" id="IPR013783">
    <property type="entry name" value="Ig-like_fold"/>
</dbReference>
<dbReference type="SUPFAM" id="SSF49584">
    <property type="entry name" value="Periplasmic chaperone C-domain"/>
    <property type="match status" value="1"/>
</dbReference>
<dbReference type="RefSeq" id="WP_043489617.1">
    <property type="nucleotide sequence ID" value="NZ_JMPK01000012.1"/>
</dbReference>
<comment type="similarity">
    <text evidence="2 7">Belongs to the periplasmic pilus chaperone family.</text>
</comment>
<evidence type="ECO:0000313" key="11">
    <source>
        <dbReference type="EMBL" id="KFC89916.1"/>
    </source>
</evidence>
<feature type="domain" description="Pili assembly chaperone C-terminal" evidence="10">
    <location>
        <begin position="161"/>
        <end position="216"/>
    </location>
</feature>
<dbReference type="InterPro" id="IPR001829">
    <property type="entry name" value="Pili_assmbl_chaperone_bac"/>
</dbReference>
<protein>
    <submittedName>
        <fullName evidence="11">FimC family chaperone</fullName>
    </submittedName>
</protein>
<dbReference type="PANTHER" id="PTHR30251">
    <property type="entry name" value="PILUS ASSEMBLY CHAPERONE"/>
    <property type="match status" value="1"/>
</dbReference>
<dbReference type="Proteomes" id="UP000028605">
    <property type="component" value="Unassembled WGS sequence"/>
</dbReference>
<dbReference type="SUPFAM" id="SSF49354">
    <property type="entry name" value="PapD-like"/>
    <property type="match status" value="1"/>
</dbReference>
<dbReference type="GO" id="GO:0042597">
    <property type="term" value="C:periplasmic space"/>
    <property type="evidence" value="ECO:0007669"/>
    <property type="project" value="UniProtKB-SubCell"/>
</dbReference>
<dbReference type="EMBL" id="JMPK01000012">
    <property type="protein sequence ID" value="KFC89916.1"/>
    <property type="molecule type" value="Genomic_DNA"/>
</dbReference>
<reference evidence="12" key="1">
    <citation type="submission" date="2014-05" db="EMBL/GenBank/DDBJ databases">
        <title>ATOL: Assembling a taxonomically balanced genome-scale reconstruction of the evolutionary history of the Enterobacteriaceae.</title>
        <authorList>
            <person name="Plunkett G. III"/>
            <person name="Neeno-Eckwall E.C."/>
            <person name="Glasner J.D."/>
            <person name="Perna N.T."/>
        </authorList>
    </citation>
    <scope>NUCLEOTIDE SEQUENCE [LARGE SCALE GENOMIC DNA]</scope>
    <source>
        <strain evidence="12">ATCC 13337</strain>
    </source>
</reference>
<comment type="subcellular location">
    <subcellularLocation>
        <location evidence="1 7">Periplasm</location>
    </subcellularLocation>
</comment>
<dbReference type="PRINTS" id="PR00969">
    <property type="entry name" value="CHAPERONPILI"/>
</dbReference>
<name>A0ABD3ZL00_HAFAL</name>
<evidence type="ECO:0000256" key="6">
    <source>
        <dbReference type="ARBA" id="ARBA00023186"/>
    </source>
</evidence>
<evidence type="ECO:0000256" key="8">
    <source>
        <dbReference type="SAM" id="SignalP"/>
    </source>
</evidence>
<dbReference type="InterPro" id="IPR016148">
    <property type="entry name" value="Pili_assmbl_chaperone_C"/>
</dbReference>
<accession>A0ABD3ZL00</accession>
<evidence type="ECO:0000256" key="3">
    <source>
        <dbReference type="ARBA" id="ARBA00022558"/>
    </source>
</evidence>
<comment type="caution">
    <text evidence="11">The sequence shown here is derived from an EMBL/GenBank/DDBJ whole genome shotgun (WGS) entry which is preliminary data.</text>
</comment>
<dbReference type="Gene3D" id="2.60.40.10">
    <property type="entry name" value="Immunoglobulins"/>
    <property type="match status" value="2"/>
</dbReference>
<dbReference type="InterPro" id="IPR018046">
    <property type="entry name" value="Pili_assmbl_chaperone_CS"/>
</dbReference>
<dbReference type="InterPro" id="IPR008962">
    <property type="entry name" value="PapD-like_sf"/>
</dbReference>
<dbReference type="FunFam" id="2.60.40.10:FF:000458">
    <property type="entry name" value="Molecular chaperone FimC"/>
    <property type="match status" value="1"/>
</dbReference>
<sequence length="224" mass="24518">MLTSLLLLPFIASQNASAGGVALGGTRLIYPIGNNQASMPITNSDEKGTFLIQTWVEDSKEVKTSDFVITPPLFAIDPESENTLRIAYIGSKTLPNDRETVYWLNVKAIPAAKSPIKDSNTLQIAVLNRIKLFMRPKNLPMKSVDAPAQLRFHRSGSQLIIKNPTPYYVTLVQFKAGSQKIPNTMVSPMESTTLTLPDNAQGEITFQTVSDFGANSATQKSVME</sequence>
<proteinExistence type="inferred from homology"/>
<evidence type="ECO:0000313" key="12">
    <source>
        <dbReference type="Proteomes" id="UP000028605"/>
    </source>
</evidence>
<keyword evidence="4 8" id="KW-0732">Signal</keyword>
<evidence type="ECO:0000256" key="4">
    <source>
        <dbReference type="ARBA" id="ARBA00022729"/>
    </source>
</evidence>
<dbReference type="Pfam" id="PF00345">
    <property type="entry name" value="PapD_N"/>
    <property type="match status" value="1"/>
</dbReference>
<dbReference type="InterPro" id="IPR050643">
    <property type="entry name" value="Periplasmic_pilus_chap"/>
</dbReference>
<dbReference type="AlphaFoldDB" id="A0ABD3ZL00"/>
<keyword evidence="6 7" id="KW-0143">Chaperone</keyword>
<dbReference type="InterPro" id="IPR036316">
    <property type="entry name" value="Pili_assmbl_chap_C_dom_sf"/>
</dbReference>
<evidence type="ECO:0000259" key="10">
    <source>
        <dbReference type="Pfam" id="PF02753"/>
    </source>
</evidence>
<dbReference type="Pfam" id="PF02753">
    <property type="entry name" value="PapD_C"/>
    <property type="match status" value="1"/>
</dbReference>
<evidence type="ECO:0000259" key="9">
    <source>
        <dbReference type="Pfam" id="PF00345"/>
    </source>
</evidence>
<evidence type="ECO:0000256" key="2">
    <source>
        <dbReference type="ARBA" id="ARBA00007399"/>
    </source>
</evidence>
<evidence type="ECO:0000256" key="5">
    <source>
        <dbReference type="ARBA" id="ARBA00022764"/>
    </source>
</evidence>
<feature type="chain" id="PRO_5044805293" evidence="8">
    <location>
        <begin position="19"/>
        <end position="224"/>
    </location>
</feature>
<gene>
    <name evidence="11" type="ORF">GHAL_0531</name>
</gene>
<feature type="domain" description="Pili assembly chaperone N-terminal" evidence="9">
    <location>
        <begin position="20"/>
        <end position="139"/>
    </location>
</feature>
<dbReference type="PANTHER" id="PTHR30251:SF0">
    <property type="entry name" value="FIMBRIAL CHAPERONE PROTEIN ELFD-RELATED"/>
    <property type="match status" value="1"/>
</dbReference>
<keyword evidence="3" id="KW-1029">Fimbrium biogenesis</keyword>
<feature type="signal peptide" evidence="8">
    <location>
        <begin position="1"/>
        <end position="18"/>
    </location>
</feature>
<organism evidence="11 12">
    <name type="scientific">Hafnia alvei ATCC 13337</name>
    <dbReference type="NCBI Taxonomy" id="910996"/>
    <lineage>
        <taxon>Bacteria</taxon>
        <taxon>Pseudomonadati</taxon>
        <taxon>Pseudomonadota</taxon>
        <taxon>Gammaproteobacteria</taxon>
        <taxon>Enterobacterales</taxon>
        <taxon>Hafniaceae</taxon>
        <taxon>Hafnia</taxon>
    </lineage>
</organism>
<keyword evidence="5" id="KW-0574">Periplasm</keyword>
<evidence type="ECO:0000256" key="7">
    <source>
        <dbReference type="RuleBase" id="RU003918"/>
    </source>
</evidence>
<dbReference type="InterPro" id="IPR016147">
    <property type="entry name" value="Pili_assmbl_chaperone_N"/>
</dbReference>
<evidence type="ECO:0000256" key="1">
    <source>
        <dbReference type="ARBA" id="ARBA00004418"/>
    </source>
</evidence>
<dbReference type="PROSITE" id="PS00635">
    <property type="entry name" value="PILI_CHAPERONE"/>
    <property type="match status" value="1"/>
</dbReference>